<dbReference type="GO" id="GO:0006623">
    <property type="term" value="P:protein targeting to vacuole"/>
    <property type="evidence" value="ECO:0007669"/>
    <property type="project" value="EnsemblFungi"/>
</dbReference>
<proteinExistence type="inferred from homology"/>
<evidence type="ECO:0000259" key="7">
    <source>
        <dbReference type="Pfam" id="PF01602"/>
    </source>
</evidence>
<evidence type="ECO:0000256" key="1">
    <source>
        <dbReference type="ARBA" id="ARBA00004308"/>
    </source>
</evidence>
<evidence type="ECO:0000256" key="4">
    <source>
        <dbReference type="ARBA" id="ARBA00022927"/>
    </source>
</evidence>
<protein>
    <submittedName>
        <fullName evidence="8">AP-3 complex subunit beta</fullName>
    </submittedName>
</protein>
<keyword evidence="4" id="KW-0653">Protein transport</keyword>
<dbReference type="InterPro" id="IPR026739">
    <property type="entry name" value="AP_beta"/>
</dbReference>
<keyword evidence="5" id="KW-0472">Membrane</keyword>
<dbReference type="Pfam" id="PF01602">
    <property type="entry name" value="Adaptin_N"/>
    <property type="match status" value="1"/>
</dbReference>
<evidence type="ECO:0000256" key="2">
    <source>
        <dbReference type="ARBA" id="ARBA00006613"/>
    </source>
</evidence>
<dbReference type="PANTHER" id="PTHR11134">
    <property type="entry name" value="ADAPTOR COMPLEX SUBUNIT BETA FAMILY MEMBER"/>
    <property type="match status" value="1"/>
</dbReference>
<feature type="region of interest" description="Disordered" evidence="6">
    <location>
        <begin position="743"/>
        <end position="806"/>
    </location>
</feature>
<organism evidence="8 9">
    <name type="scientific">Candida glabrata</name>
    <name type="common">Yeast</name>
    <name type="synonym">Torulopsis glabrata</name>
    <dbReference type="NCBI Taxonomy" id="5478"/>
    <lineage>
        <taxon>Eukaryota</taxon>
        <taxon>Fungi</taxon>
        <taxon>Dikarya</taxon>
        <taxon>Ascomycota</taxon>
        <taxon>Saccharomycotina</taxon>
        <taxon>Saccharomycetes</taxon>
        <taxon>Saccharomycetales</taxon>
        <taxon>Saccharomycetaceae</taxon>
        <taxon>Nakaseomyces</taxon>
    </lineage>
</organism>
<evidence type="ECO:0000256" key="3">
    <source>
        <dbReference type="ARBA" id="ARBA00022448"/>
    </source>
</evidence>
<dbReference type="InterPro" id="IPR002553">
    <property type="entry name" value="Clathrin/coatomer_adapt-like_N"/>
</dbReference>
<comment type="similarity">
    <text evidence="2">Belongs to the adaptor complexes large subunit family.</text>
</comment>
<evidence type="ECO:0000256" key="6">
    <source>
        <dbReference type="SAM" id="MobiDB-lite"/>
    </source>
</evidence>
<dbReference type="InterPro" id="IPR016024">
    <property type="entry name" value="ARM-type_fold"/>
</dbReference>
<dbReference type="Proteomes" id="UP000054886">
    <property type="component" value="Unassembled WGS sequence"/>
</dbReference>
<dbReference type="InterPro" id="IPR011989">
    <property type="entry name" value="ARM-like"/>
</dbReference>
<dbReference type="SUPFAM" id="SSF48371">
    <property type="entry name" value="ARM repeat"/>
    <property type="match status" value="1"/>
</dbReference>
<feature type="compositionally biased region" description="Basic and acidic residues" evidence="6">
    <location>
        <begin position="761"/>
        <end position="770"/>
    </location>
</feature>
<evidence type="ECO:0000313" key="9">
    <source>
        <dbReference type="Proteomes" id="UP000054886"/>
    </source>
</evidence>
<dbReference type="GO" id="GO:0006896">
    <property type="term" value="P:Golgi to vacuole transport"/>
    <property type="evidence" value="ECO:0007669"/>
    <property type="project" value="EnsemblFungi"/>
</dbReference>
<dbReference type="VEuPathDB" id="FungiDB:GVI51_F07953"/>
<accession>A0A0W0C7M9</accession>
<gene>
    <name evidence="8" type="ORF">AO440_001453</name>
</gene>
<dbReference type="Gene3D" id="1.25.10.10">
    <property type="entry name" value="Leucine-rich Repeat Variant"/>
    <property type="match status" value="1"/>
</dbReference>
<dbReference type="GO" id="GO:0030123">
    <property type="term" value="C:AP-3 adaptor complex"/>
    <property type="evidence" value="ECO:0007669"/>
    <property type="project" value="EnsemblFungi"/>
</dbReference>
<dbReference type="GO" id="GO:0012505">
    <property type="term" value="C:endomembrane system"/>
    <property type="evidence" value="ECO:0007669"/>
    <property type="project" value="UniProtKB-SubCell"/>
</dbReference>
<dbReference type="EMBL" id="LLZZ01000181">
    <property type="protein sequence ID" value="KTA95776.1"/>
    <property type="molecule type" value="Genomic_DNA"/>
</dbReference>
<feature type="compositionally biased region" description="Acidic residues" evidence="6">
    <location>
        <begin position="771"/>
        <end position="806"/>
    </location>
</feature>
<dbReference type="VEuPathDB" id="FungiDB:CAGL0F08393g"/>
<reference evidence="8 9" key="1">
    <citation type="submission" date="2015-10" db="EMBL/GenBank/DDBJ databases">
        <title>Draft genomes sequences of Candida glabrata isolates 1A, 1B, 2A, 2B, 3A and 3B.</title>
        <authorList>
            <person name="Haavelsrud O.E."/>
            <person name="Gaustad P."/>
        </authorList>
    </citation>
    <scope>NUCLEOTIDE SEQUENCE [LARGE SCALE GENOMIC DNA]</scope>
    <source>
        <strain evidence="8">910700640</strain>
    </source>
</reference>
<dbReference type="VEuPathDB" id="FungiDB:GWK60_F07931"/>
<evidence type="ECO:0000313" key="8">
    <source>
        <dbReference type="EMBL" id="KTA95776.1"/>
    </source>
</evidence>
<name>A0A0W0C7M9_CANGB</name>
<comment type="caution">
    <text evidence="8">The sequence shown here is derived from an EMBL/GenBank/DDBJ whole genome shotgun (WGS) entry which is preliminary data.</text>
</comment>
<sequence length="806" mass="91840">MSQFASALESARTLTLEAAAVASSKLGESSYKQYSKTISPRQLKTLLNSRNTREVKDGLKCLISAMALGDNTIDAKSYLPDVVKTVHTDDMRIRRLVALYLVRYAEIDQDVALLVVNSLQKLVNDTLSETRAFSIKSLVDMRLKSLEPIIIHGMRKSVSDPSAIVRSEVAYTIAKIYTSAYEDFQDELEITLKELLADSDPTVISSVIVVFYRHFLDHLDWLHGHFRRYCNILHELDSNAQIYMITSLTLYSKRYIPKPLLRNSENEKESMPLPDDIQEIIYTAFTIENDPDLDLLLSGIRKLIYSDNFAVLLTCCQAILQLSTPGSLRRTKFPEVIANLINNSRTNGSIKSLILQNILLMSTVDPQIFTPYFRQFFLYPTDNIVTAEFKLKVLSSLVTEETIDSVATEIRRYVYDDLAQNIKKEAMIALGICGQLSELWESKILKWLLRFLTYQKLDKNLMDTAVDVIRVLLHSNPRSHIKTVLELSTLLESQDTLHDKARSGIIWLFGEIARVEFSVCPDVLRKLTLNFAQEGRYSRHQILLLAAKLLSYDISANTTGDGAYDYSKSRLYQIFNTLIYLAKYDDDFDIRDRARMLGSLFHEDKLQIGTLLLQGTKSEPQLFPSNYRNRDGSEDQNVKSLISYGVSSSLINAYLFRKWEYSPDPVSENQDIREPTPTKDYRKYYTSISSDSFKGRDTISNNAFSSSIDRNKDFEAKPSKDSTYVSKRGQKYKLQSLEEFFSDIPEQPNKKSLNQSIDNSTGDKKPHISSEEEDTEEESDEGSNSESETGEDDLDSSEEYTDDSSD</sequence>
<evidence type="ECO:0000256" key="5">
    <source>
        <dbReference type="ARBA" id="ARBA00023136"/>
    </source>
</evidence>
<feature type="domain" description="Clathrin/coatomer adaptor adaptin-like N-terminal" evidence="7">
    <location>
        <begin position="37"/>
        <end position="604"/>
    </location>
</feature>
<comment type="subcellular location">
    <subcellularLocation>
        <location evidence="1">Endomembrane system</location>
    </subcellularLocation>
</comment>
<keyword evidence="3" id="KW-0813">Transport</keyword>
<dbReference type="VEuPathDB" id="FungiDB:B1J91_F08393g"/>
<dbReference type="AlphaFoldDB" id="A0A0W0C7M9"/>
<feature type="compositionally biased region" description="Polar residues" evidence="6">
    <location>
        <begin position="750"/>
        <end position="760"/>
    </location>
</feature>